<organism evidence="2 3">
    <name type="scientific">Alternaria panax</name>
    <dbReference type="NCBI Taxonomy" id="48097"/>
    <lineage>
        <taxon>Eukaryota</taxon>
        <taxon>Fungi</taxon>
        <taxon>Dikarya</taxon>
        <taxon>Ascomycota</taxon>
        <taxon>Pezizomycotina</taxon>
        <taxon>Dothideomycetes</taxon>
        <taxon>Pleosporomycetidae</taxon>
        <taxon>Pleosporales</taxon>
        <taxon>Pleosporineae</taxon>
        <taxon>Pleosporaceae</taxon>
        <taxon>Alternaria</taxon>
        <taxon>Alternaria sect. Panax</taxon>
    </lineage>
</organism>
<protein>
    <submittedName>
        <fullName evidence="2">Uncharacterized protein</fullName>
    </submittedName>
</protein>
<dbReference type="Proteomes" id="UP001199106">
    <property type="component" value="Unassembled WGS sequence"/>
</dbReference>
<dbReference type="AlphaFoldDB" id="A0AAD4IG68"/>
<name>A0AAD4IG68_9PLEO</name>
<gene>
    <name evidence="2" type="ORF">G6011_04267</name>
</gene>
<evidence type="ECO:0000256" key="1">
    <source>
        <dbReference type="SAM" id="MobiDB-lite"/>
    </source>
</evidence>
<evidence type="ECO:0000313" key="3">
    <source>
        <dbReference type="Proteomes" id="UP001199106"/>
    </source>
</evidence>
<feature type="compositionally biased region" description="Basic residues" evidence="1">
    <location>
        <begin position="1"/>
        <end position="10"/>
    </location>
</feature>
<accession>A0AAD4IG68</accession>
<proteinExistence type="predicted"/>
<reference evidence="2" key="1">
    <citation type="submission" date="2021-07" db="EMBL/GenBank/DDBJ databases">
        <title>Genome Resource of American Ginseng Black Spot Pathogen Alternaria panax.</title>
        <authorList>
            <person name="Qiu C."/>
            <person name="Wang W."/>
            <person name="Liu Z."/>
        </authorList>
    </citation>
    <scope>NUCLEOTIDE SEQUENCE</scope>
    <source>
        <strain evidence="2">BNCC115425</strain>
    </source>
</reference>
<evidence type="ECO:0000313" key="2">
    <source>
        <dbReference type="EMBL" id="KAG9194232.1"/>
    </source>
</evidence>
<dbReference type="EMBL" id="JAANER010000002">
    <property type="protein sequence ID" value="KAG9194232.1"/>
    <property type="molecule type" value="Genomic_DNA"/>
</dbReference>
<sequence>MKTPRPKLISKRPDRSSPPEKEVNMMGFGGNDDDDGDYPDNIDVQTVEVTGRRGEGRAYVNTAQDADSGIVDPDDENLEHQRIYKGKGKVRAGDDRFTKSNN</sequence>
<feature type="compositionally biased region" description="Basic and acidic residues" evidence="1">
    <location>
        <begin position="11"/>
        <end position="23"/>
    </location>
</feature>
<comment type="caution">
    <text evidence="2">The sequence shown here is derived from an EMBL/GenBank/DDBJ whole genome shotgun (WGS) entry which is preliminary data.</text>
</comment>
<feature type="region of interest" description="Disordered" evidence="1">
    <location>
        <begin position="1"/>
        <end position="38"/>
    </location>
</feature>
<keyword evidence="3" id="KW-1185">Reference proteome</keyword>